<accession>A0A512MHA1</accession>
<gene>
    <name evidence="1" type="ORF">BGE01nite_54040</name>
</gene>
<organism evidence="1 2">
    <name type="scientific">Brevifollis gellanilyticus</name>
    <dbReference type="NCBI Taxonomy" id="748831"/>
    <lineage>
        <taxon>Bacteria</taxon>
        <taxon>Pseudomonadati</taxon>
        <taxon>Verrucomicrobiota</taxon>
        <taxon>Verrucomicrobiia</taxon>
        <taxon>Verrucomicrobiales</taxon>
        <taxon>Verrucomicrobiaceae</taxon>
    </lineage>
</organism>
<dbReference type="AlphaFoldDB" id="A0A512MHA1"/>
<dbReference type="EMBL" id="BKAG01000071">
    <property type="protein sequence ID" value="GEP46113.1"/>
    <property type="molecule type" value="Genomic_DNA"/>
</dbReference>
<protein>
    <submittedName>
        <fullName evidence="1">Uncharacterized protein</fullName>
    </submittedName>
</protein>
<reference evidence="1 2" key="1">
    <citation type="submission" date="2019-07" db="EMBL/GenBank/DDBJ databases">
        <title>Whole genome shotgun sequence of Brevifollis gellanilyticus NBRC 108608.</title>
        <authorList>
            <person name="Hosoyama A."/>
            <person name="Uohara A."/>
            <person name="Ohji S."/>
            <person name="Ichikawa N."/>
        </authorList>
    </citation>
    <scope>NUCLEOTIDE SEQUENCE [LARGE SCALE GENOMIC DNA]</scope>
    <source>
        <strain evidence="1 2">NBRC 108608</strain>
    </source>
</reference>
<evidence type="ECO:0000313" key="2">
    <source>
        <dbReference type="Proteomes" id="UP000321577"/>
    </source>
</evidence>
<dbReference type="Proteomes" id="UP000321577">
    <property type="component" value="Unassembled WGS sequence"/>
</dbReference>
<evidence type="ECO:0000313" key="1">
    <source>
        <dbReference type="EMBL" id="GEP46113.1"/>
    </source>
</evidence>
<keyword evidence="2" id="KW-1185">Reference proteome</keyword>
<comment type="caution">
    <text evidence="1">The sequence shown here is derived from an EMBL/GenBank/DDBJ whole genome shotgun (WGS) entry which is preliminary data.</text>
</comment>
<name>A0A512MHA1_9BACT</name>
<sequence length="214" mass="23903">MQWLCVLLAVCLTPLLVSVIHDSVIDLAYRNRQAQSGKDIIFAFKVFANDNGSTFPDVRAKLTTSNQTFRELIKHEYVETENLFGGYISPYVSDGFIGEAPEFERAVQPGENHWVVLGGLTTHSQDAHPVIYENALNSTWPPKWKPGSANQPVRGRVWRGNKILVGLVDGSISIVKTREVGDSLTLPESMLLDYKGVPWDDIHILDIEEKKAAK</sequence>
<proteinExistence type="predicted"/>